<evidence type="ECO:0000313" key="2">
    <source>
        <dbReference type="EMBL" id="ADM09021.1"/>
    </source>
</evidence>
<evidence type="ECO:0000259" key="1">
    <source>
        <dbReference type="Pfam" id="PF02581"/>
    </source>
</evidence>
<proteinExistence type="predicted"/>
<dbReference type="HOGENOM" id="CLU_018272_2_1_5"/>
<sequence length="219" mass="24056">MADIAHNVRHLSQLAWRLRNAAPPRRGALPPFALALFTDDRRQGDLCQVMSRLPSARALKGPVAVIFRHYGLDDPTRRGLFCRLIPILESRGHLLFCAGRGGPPWPNRHATHGRHRTSWPVHDLRQGHQGRLAYSDLGYVSPIFPTASHPDRAPLGPLRGARIAAALPYPCFALGGIDLETGRRLVGLPFWGIGVIGALTAPRRDRSSEPDSAFEQKGG</sequence>
<gene>
    <name evidence="2" type="ordered locus">PB2503_04732</name>
</gene>
<dbReference type="InterPro" id="IPR022998">
    <property type="entry name" value="ThiamineP_synth_TenI"/>
</dbReference>
<dbReference type="eggNOG" id="COG0352">
    <property type="taxonomic scope" value="Bacteria"/>
</dbReference>
<dbReference type="SUPFAM" id="SSF51391">
    <property type="entry name" value="Thiamin phosphate synthase"/>
    <property type="match status" value="1"/>
</dbReference>
<feature type="domain" description="Thiamine phosphate synthase/TenI" evidence="1">
    <location>
        <begin position="121"/>
        <end position="198"/>
    </location>
</feature>
<dbReference type="Proteomes" id="UP000001302">
    <property type="component" value="Chromosome"/>
</dbReference>
<dbReference type="EMBL" id="CP002156">
    <property type="protein sequence ID" value="ADM09021.1"/>
    <property type="molecule type" value="Genomic_DNA"/>
</dbReference>
<dbReference type="InterPro" id="IPR036206">
    <property type="entry name" value="ThiamineP_synth_sf"/>
</dbReference>
<dbReference type="OrthoDB" id="8446047at2"/>
<reference evidence="3" key="1">
    <citation type="submission" date="2010-08" db="EMBL/GenBank/DDBJ databases">
        <title>Genome sequence of Parvularcula bermudensis HTCC2503.</title>
        <authorList>
            <person name="Kang D.-M."/>
            <person name="Oh H.-M."/>
            <person name="Cho J.-C."/>
        </authorList>
    </citation>
    <scope>NUCLEOTIDE SEQUENCE [LARGE SCALE GENOMIC DNA]</scope>
    <source>
        <strain evidence="3">ATCC BAA-594 / HTCC2503 / KCTC 12087</strain>
    </source>
</reference>
<dbReference type="RefSeq" id="WP_013299995.1">
    <property type="nucleotide sequence ID" value="NC_014414.1"/>
</dbReference>
<keyword evidence="3" id="KW-1185">Reference proteome</keyword>
<dbReference type="InterPro" id="IPR013785">
    <property type="entry name" value="Aldolase_TIM"/>
</dbReference>
<dbReference type="AlphaFoldDB" id="E0TFA3"/>
<dbReference type="CDD" id="cd00564">
    <property type="entry name" value="TMP_TenI"/>
    <property type="match status" value="1"/>
</dbReference>
<evidence type="ECO:0000313" key="3">
    <source>
        <dbReference type="Proteomes" id="UP000001302"/>
    </source>
</evidence>
<name>E0TFA3_PARBH</name>
<dbReference type="GO" id="GO:0009228">
    <property type="term" value="P:thiamine biosynthetic process"/>
    <property type="evidence" value="ECO:0007669"/>
    <property type="project" value="UniProtKB-KW"/>
</dbReference>
<dbReference type="Gene3D" id="3.20.20.70">
    <property type="entry name" value="Aldolase class I"/>
    <property type="match status" value="1"/>
</dbReference>
<dbReference type="Pfam" id="PF02581">
    <property type="entry name" value="TMP-TENI"/>
    <property type="match status" value="1"/>
</dbReference>
<organism evidence="2 3">
    <name type="scientific">Parvularcula bermudensis (strain ATCC BAA-594 / HTCC2503 / KCTC 12087)</name>
    <dbReference type="NCBI Taxonomy" id="314260"/>
    <lineage>
        <taxon>Bacteria</taxon>
        <taxon>Pseudomonadati</taxon>
        <taxon>Pseudomonadota</taxon>
        <taxon>Alphaproteobacteria</taxon>
        <taxon>Parvularculales</taxon>
        <taxon>Parvularculaceae</taxon>
        <taxon>Parvularcula</taxon>
    </lineage>
</organism>
<accession>E0TFA3</accession>
<dbReference type="STRING" id="314260.PB2503_04732"/>
<reference evidence="2 3" key="2">
    <citation type="journal article" date="2011" name="J. Bacteriol.">
        <title>Complete genome sequence of strain HTCC2503T of Parvularcula bermudensis, the type species of the order "Parvularculales" in the class Alphaproteobacteria.</title>
        <authorList>
            <person name="Oh H.M."/>
            <person name="Kang I."/>
            <person name="Vergin K.L."/>
            <person name="Kang D."/>
            <person name="Rhee K.H."/>
            <person name="Giovannoni S.J."/>
            <person name="Cho J.C."/>
        </authorList>
    </citation>
    <scope>NUCLEOTIDE SEQUENCE [LARGE SCALE GENOMIC DNA]</scope>
    <source>
        <strain evidence="3">ATCC BAA-594 / HTCC2503 / KCTC 12087</strain>
    </source>
</reference>
<dbReference type="KEGG" id="pbr:PB2503_04732"/>
<protein>
    <submittedName>
        <fullName evidence="2">Thiamine monophosphate synthase</fullName>
    </submittedName>
</protein>